<dbReference type="PROSITE" id="PS51420">
    <property type="entry name" value="RHO"/>
    <property type="match status" value="1"/>
</dbReference>
<dbReference type="NCBIfam" id="TIGR00231">
    <property type="entry name" value="small_GTP"/>
    <property type="match status" value="1"/>
</dbReference>
<dbReference type="Pfam" id="PF00071">
    <property type="entry name" value="Ras"/>
    <property type="match status" value="1"/>
</dbReference>
<dbReference type="PROSITE" id="PS51421">
    <property type="entry name" value="RAS"/>
    <property type="match status" value="1"/>
</dbReference>
<dbReference type="AlphaFoldDB" id="A0A367IVZ7"/>
<dbReference type="PRINTS" id="PR00449">
    <property type="entry name" value="RASTRNSFRMNG"/>
</dbReference>
<dbReference type="OrthoDB" id="8830751at2759"/>
<organism evidence="4 5">
    <name type="scientific">Rhizopus stolonifer</name>
    <name type="common">Rhizopus nigricans</name>
    <dbReference type="NCBI Taxonomy" id="4846"/>
    <lineage>
        <taxon>Eukaryota</taxon>
        <taxon>Fungi</taxon>
        <taxon>Fungi incertae sedis</taxon>
        <taxon>Mucoromycota</taxon>
        <taxon>Mucoromycotina</taxon>
        <taxon>Mucoromycetes</taxon>
        <taxon>Mucorales</taxon>
        <taxon>Mucorineae</taxon>
        <taxon>Rhizopodaceae</taxon>
        <taxon>Rhizopus</taxon>
    </lineage>
</organism>
<dbReference type="SUPFAM" id="SSF52540">
    <property type="entry name" value="P-loop containing nucleoside triphosphate hydrolases"/>
    <property type="match status" value="1"/>
</dbReference>
<dbReference type="SMART" id="SM00173">
    <property type="entry name" value="RAS"/>
    <property type="match status" value="1"/>
</dbReference>
<dbReference type="STRING" id="4846.A0A367IVZ7"/>
<dbReference type="Proteomes" id="UP000253551">
    <property type="component" value="Unassembled WGS sequence"/>
</dbReference>
<dbReference type="InterPro" id="IPR005225">
    <property type="entry name" value="Small_GTP-bd"/>
</dbReference>
<protein>
    <submittedName>
        <fullName evidence="4">GTP-binding protein Rho1</fullName>
    </submittedName>
</protein>
<keyword evidence="3" id="KW-0342">GTP-binding</keyword>
<reference evidence="4 5" key="1">
    <citation type="journal article" date="2018" name="G3 (Bethesda)">
        <title>Phylogenetic and Phylogenomic Definition of Rhizopus Species.</title>
        <authorList>
            <person name="Gryganskyi A.P."/>
            <person name="Golan J."/>
            <person name="Dolatabadi S."/>
            <person name="Mondo S."/>
            <person name="Robb S."/>
            <person name="Idnurm A."/>
            <person name="Muszewska A."/>
            <person name="Steczkiewicz K."/>
            <person name="Masonjones S."/>
            <person name="Liao H.L."/>
            <person name="Gajdeczka M.T."/>
            <person name="Anike F."/>
            <person name="Vuek A."/>
            <person name="Anishchenko I.M."/>
            <person name="Voigt K."/>
            <person name="de Hoog G.S."/>
            <person name="Smith M.E."/>
            <person name="Heitman J."/>
            <person name="Vilgalys R."/>
            <person name="Stajich J.E."/>
        </authorList>
    </citation>
    <scope>NUCLEOTIDE SEQUENCE [LARGE SCALE GENOMIC DNA]</scope>
    <source>
        <strain evidence="4 5">LSU 92-RS-03</strain>
    </source>
</reference>
<comment type="caution">
    <text evidence="4">The sequence shown here is derived from an EMBL/GenBank/DDBJ whole genome shotgun (WGS) entry which is preliminary data.</text>
</comment>
<dbReference type="PANTHER" id="PTHR24072">
    <property type="entry name" value="RHO FAMILY GTPASE"/>
    <property type="match status" value="1"/>
</dbReference>
<dbReference type="FunFam" id="3.40.50.300:FF:001179">
    <property type="entry name" value="Rho family GTPase"/>
    <property type="match status" value="1"/>
</dbReference>
<dbReference type="GO" id="GO:0005525">
    <property type="term" value="F:GTP binding"/>
    <property type="evidence" value="ECO:0007669"/>
    <property type="project" value="UniProtKB-KW"/>
</dbReference>
<keyword evidence="2" id="KW-0547">Nucleotide-binding</keyword>
<proteinExistence type="inferred from homology"/>
<evidence type="ECO:0000256" key="2">
    <source>
        <dbReference type="ARBA" id="ARBA00022741"/>
    </source>
</evidence>
<dbReference type="GO" id="GO:0003924">
    <property type="term" value="F:GTPase activity"/>
    <property type="evidence" value="ECO:0007669"/>
    <property type="project" value="InterPro"/>
</dbReference>
<dbReference type="SMART" id="SM00174">
    <property type="entry name" value="RHO"/>
    <property type="match status" value="1"/>
</dbReference>
<dbReference type="EMBL" id="PJQM01005330">
    <property type="protein sequence ID" value="RCH81870.1"/>
    <property type="molecule type" value="Genomic_DNA"/>
</dbReference>
<dbReference type="InterPro" id="IPR027417">
    <property type="entry name" value="P-loop_NTPase"/>
</dbReference>
<evidence type="ECO:0000313" key="5">
    <source>
        <dbReference type="Proteomes" id="UP000253551"/>
    </source>
</evidence>
<sequence>HEAMSSKRIPNTDGDLAMAIALQKQEDEGFHDSALKFNSEPLKRKIVIVGDGACGKTCLLSVFSRGKFPAGDYIPTIFDNSVKDMTVNAKPVVAELWDTAGQEDFDRLRTLSYPDSDVILIAFSVDIPESLDNVAVKWVPEVKHYCPGLPFILVGCKTDLRQDQRTIEDLEKQATSPITTQQGMEVARKVGAYKYVECSAKMEKGVSEVFTTAIKSTIRKSSFCTIM</sequence>
<gene>
    <name evidence="4" type="primary">RHO1_4</name>
    <name evidence="4" type="ORF">CU098_007282</name>
</gene>
<dbReference type="InterPro" id="IPR001806">
    <property type="entry name" value="Small_GTPase"/>
</dbReference>
<name>A0A367IVZ7_RHIST</name>
<comment type="similarity">
    <text evidence="1">Belongs to the small GTPase superfamily. Rho family.</text>
</comment>
<feature type="non-terminal residue" evidence="4">
    <location>
        <position position="1"/>
    </location>
</feature>
<accession>A0A367IVZ7</accession>
<keyword evidence="5" id="KW-1185">Reference proteome</keyword>
<dbReference type="PROSITE" id="PS51419">
    <property type="entry name" value="RAB"/>
    <property type="match status" value="1"/>
</dbReference>
<evidence type="ECO:0000256" key="1">
    <source>
        <dbReference type="ARBA" id="ARBA00010142"/>
    </source>
</evidence>
<dbReference type="InterPro" id="IPR003578">
    <property type="entry name" value="Small_GTPase_Rho"/>
</dbReference>
<evidence type="ECO:0000313" key="4">
    <source>
        <dbReference type="EMBL" id="RCH81870.1"/>
    </source>
</evidence>
<dbReference type="Gene3D" id="3.40.50.300">
    <property type="entry name" value="P-loop containing nucleotide triphosphate hydrolases"/>
    <property type="match status" value="1"/>
</dbReference>
<evidence type="ECO:0000256" key="3">
    <source>
        <dbReference type="ARBA" id="ARBA00023134"/>
    </source>
</evidence>
<dbReference type="GO" id="GO:0007264">
    <property type="term" value="P:small GTPase-mediated signal transduction"/>
    <property type="evidence" value="ECO:0007669"/>
    <property type="project" value="InterPro"/>
</dbReference>
<dbReference type="SMART" id="SM00175">
    <property type="entry name" value="RAB"/>
    <property type="match status" value="1"/>
</dbReference>